<evidence type="ECO:0000256" key="11">
    <source>
        <dbReference type="ARBA" id="ARBA00024816"/>
    </source>
</evidence>
<evidence type="ECO:0000256" key="14">
    <source>
        <dbReference type="SAM" id="SignalP"/>
    </source>
</evidence>
<keyword evidence="10 13" id="KW-0472">Membrane</keyword>
<dbReference type="GO" id="GO:0005886">
    <property type="term" value="C:plasma membrane"/>
    <property type="evidence" value="ECO:0007669"/>
    <property type="project" value="UniProtKB-SubCell"/>
</dbReference>
<dbReference type="GO" id="GO:0022857">
    <property type="term" value="F:transmembrane transporter activity"/>
    <property type="evidence" value="ECO:0007669"/>
    <property type="project" value="InterPro"/>
</dbReference>
<proteinExistence type="inferred from homology"/>
<feature type="signal peptide" evidence="14">
    <location>
        <begin position="1"/>
        <end position="42"/>
    </location>
</feature>
<evidence type="ECO:0000256" key="7">
    <source>
        <dbReference type="ARBA" id="ARBA00022692"/>
    </source>
</evidence>
<evidence type="ECO:0000256" key="10">
    <source>
        <dbReference type="ARBA" id="ARBA00023136"/>
    </source>
</evidence>
<protein>
    <recommendedName>
        <fullName evidence="3">Biopolymer transport protein ExbB</fullName>
    </recommendedName>
</protein>
<evidence type="ECO:0000256" key="3">
    <source>
        <dbReference type="ARBA" id="ARBA00022093"/>
    </source>
</evidence>
<keyword evidence="14" id="KW-0732">Signal</keyword>
<keyword evidence="4 12" id="KW-0813">Transport</keyword>
<feature type="chain" id="PRO_5043510406" description="Biopolymer transport protein ExbB" evidence="14">
    <location>
        <begin position="43"/>
        <end position="339"/>
    </location>
</feature>
<dbReference type="GO" id="GO:0017038">
    <property type="term" value="P:protein import"/>
    <property type="evidence" value="ECO:0007669"/>
    <property type="project" value="TreeGrafter"/>
</dbReference>
<dbReference type="NCBIfam" id="TIGR02797">
    <property type="entry name" value="exbB"/>
    <property type="match status" value="1"/>
</dbReference>
<keyword evidence="9 13" id="KW-1133">Transmembrane helix</keyword>
<evidence type="ECO:0000313" key="16">
    <source>
        <dbReference type="EMBL" id="CNE47005.1"/>
    </source>
</evidence>
<keyword evidence="7 13" id="KW-0812">Transmembrane</keyword>
<keyword evidence="6" id="KW-0997">Cell inner membrane</keyword>
<dbReference type="PANTHER" id="PTHR30625:SF16">
    <property type="entry name" value="BIOPOLYMER TRANSPORT PROTEIN EXBB"/>
    <property type="match status" value="1"/>
</dbReference>
<organism evidence="17 19">
    <name type="scientific">Yersinia nurmii</name>
    <dbReference type="NCBI Taxonomy" id="685706"/>
    <lineage>
        <taxon>Bacteria</taxon>
        <taxon>Pseudomonadati</taxon>
        <taxon>Pseudomonadota</taxon>
        <taxon>Gammaproteobacteria</taxon>
        <taxon>Enterobacterales</taxon>
        <taxon>Yersiniaceae</taxon>
        <taxon>Yersinia</taxon>
    </lineage>
</organism>
<evidence type="ECO:0000313" key="18">
    <source>
        <dbReference type="Proteomes" id="UP000040578"/>
    </source>
</evidence>
<comment type="function">
    <text evidence="11">Involved in the TonB-dependent energy-dependent transport of various receptor-bound substrates. Protects ExbD from proteolytic degradation and functionally stabilizes TonB.</text>
</comment>
<dbReference type="RefSeq" id="WP_072080617.1">
    <property type="nucleotide sequence ID" value="NZ_CPYD01000005.1"/>
</dbReference>
<dbReference type="Proteomes" id="UP000040578">
    <property type="component" value="Unassembled WGS sequence"/>
</dbReference>
<feature type="transmembrane region" description="Helical" evidence="13">
    <location>
        <begin position="115"/>
        <end position="137"/>
    </location>
</feature>
<dbReference type="InterPro" id="IPR014164">
    <property type="entry name" value="TonB_ExbB_1"/>
</dbReference>
<reference evidence="17" key="2">
    <citation type="submission" date="2023-06" db="EMBL/GenBank/DDBJ databases">
        <authorList>
            <person name="Polev D.E."/>
            <person name="Saitova A.T."/>
            <person name="Bogumilchik E.A."/>
            <person name="Kokorina G.I."/>
            <person name="Voskresenskaia E.A."/>
        </authorList>
    </citation>
    <scope>NUCLEOTIDE SEQUENCE</scope>
    <source>
        <strain evidence="17">2145 StPb PI</strain>
    </source>
</reference>
<dbReference type="AlphaFoldDB" id="A0AAW7K4M8"/>
<dbReference type="InterPro" id="IPR002898">
    <property type="entry name" value="MotA_ExbB_proton_chnl"/>
</dbReference>
<evidence type="ECO:0000256" key="6">
    <source>
        <dbReference type="ARBA" id="ARBA00022519"/>
    </source>
</evidence>
<sequence length="339" mass="35145">MKTAGKSMEHKSFAANQGRGVKLGRGVMALLLIAGLSGPAFAAPGNSSAVAAGVAPASTQHTAAVSTPLPQPELTSVATPDAAPAVQSVTPAAPVVPQGLAMDLSVWGMYQHADVVVKAVMIGLVLASVVTWTILFSKGMELYRARRRLRHEHIVLGSATNLSDALAQAEDFAPESISGMLLREAENERQLSAESTDNGGIKERASFRLERRVAAVSRQMGKGTGFLATIGAISPFVGLFGTVWGIMNSFIGIAHSQTTNLAVVAPGIAEALLATALGLVAAIPAVVIYNIFARLIGTYRAHVGDVAAQALLLLSRDLDLASSTAEDKSSSHAHQLRAG</sequence>
<dbReference type="Pfam" id="PF01618">
    <property type="entry name" value="MotA_ExbB"/>
    <property type="match status" value="1"/>
</dbReference>
<comment type="subcellular location">
    <subcellularLocation>
        <location evidence="1">Cell inner membrane</location>
        <topology evidence="1">Multi-pass membrane protein</topology>
    </subcellularLocation>
    <subcellularLocation>
        <location evidence="12">Membrane</location>
        <topology evidence="12">Multi-pass membrane protein</topology>
    </subcellularLocation>
</comment>
<feature type="transmembrane region" description="Helical" evidence="13">
    <location>
        <begin position="271"/>
        <end position="292"/>
    </location>
</feature>
<evidence type="ECO:0000256" key="2">
    <source>
        <dbReference type="ARBA" id="ARBA00011471"/>
    </source>
</evidence>
<feature type="transmembrane region" description="Helical" evidence="13">
    <location>
        <begin position="226"/>
        <end position="251"/>
    </location>
</feature>
<evidence type="ECO:0000313" key="19">
    <source>
        <dbReference type="Proteomes" id="UP001167864"/>
    </source>
</evidence>
<dbReference type="EMBL" id="CPYD01000005">
    <property type="protein sequence ID" value="CNE47005.1"/>
    <property type="molecule type" value="Genomic_DNA"/>
</dbReference>
<evidence type="ECO:0000256" key="12">
    <source>
        <dbReference type="RuleBase" id="RU004057"/>
    </source>
</evidence>
<evidence type="ECO:0000256" key="4">
    <source>
        <dbReference type="ARBA" id="ARBA00022448"/>
    </source>
</evidence>
<evidence type="ECO:0000259" key="15">
    <source>
        <dbReference type="Pfam" id="PF01618"/>
    </source>
</evidence>
<comment type="similarity">
    <text evidence="12">Belongs to the exbB/tolQ family.</text>
</comment>
<accession>A0AAW7K4M8</accession>
<dbReference type="Proteomes" id="UP001167864">
    <property type="component" value="Unassembled WGS sequence"/>
</dbReference>
<gene>
    <name evidence="17" type="primary">exbB</name>
    <name evidence="16" type="ORF">ERS137967_01624</name>
    <name evidence="17" type="ORF">QVN42_02285</name>
</gene>
<keyword evidence="5" id="KW-1003">Cell membrane</keyword>
<dbReference type="EMBL" id="JAUEHU010000002">
    <property type="protein sequence ID" value="MDN0086229.1"/>
    <property type="molecule type" value="Genomic_DNA"/>
</dbReference>
<evidence type="ECO:0000256" key="1">
    <source>
        <dbReference type="ARBA" id="ARBA00004429"/>
    </source>
</evidence>
<comment type="subunit">
    <text evidence="2">The accessory proteins ExbB and ExbD seem to form a complex with TonB.</text>
</comment>
<evidence type="ECO:0000313" key="17">
    <source>
        <dbReference type="EMBL" id="MDN0086229.1"/>
    </source>
</evidence>
<evidence type="ECO:0000256" key="9">
    <source>
        <dbReference type="ARBA" id="ARBA00022989"/>
    </source>
</evidence>
<evidence type="ECO:0000256" key="13">
    <source>
        <dbReference type="SAM" id="Phobius"/>
    </source>
</evidence>
<name>A0AAW7K4M8_9GAMM</name>
<dbReference type="PANTHER" id="PTHR30625">
    <property type="entry name" value="PROTEIN TOLQ"/>
    <property type="match status" value="1"/>
</dbReference>
<evidence type="ECO:0000256" key="8">
    <source>
        <dbReference type="ARBA" id="ARBA00022927"/>
    </source>
</evidence>
<dbReference type="InterPro" id="IPR050790">
    <property type="entry name" value="ExbB/TolQ_transport"/>
</dbReference>
<evidence type="ECO:0000256" key="5">
    <source>
        <dbReference type="ARBA" id="ARBA00022475"/>
    </source>
</evidence>
<keyword evidence="8 12" id="KW-0653">Protein transport</keyword>
<keyword evidence="18" id="KW-1185">Reference proteome</keyword>
<reference evidence="16 18" key="1">
    <citation type="submission" date="2015-03" db="EMBL/GenBank/DDBJ databases">
        <authorList>
            <consortium name="Pathogen Informatics"/>
            <person name="Murphy D."/>
        </authorList>
    </citation>
    <scope>NUCLEOTIDE SEQUENCE [LARGE SCALE GENOMIC DNA]</scope>
    <source>
        <strain evidence="16">Type strain: CIP110231</strain>
        <strain evidence="18">type strain: CIP110231</strain>
    </source>
</reference>
<feature type="domain" description="MotA/TolQ/ExbB proton channel" evidence="15">
    <location>
        <begin position="195"/>
        <end position="297"/>
    </location>
</feature>
<comment type="caution">
    <text evidence="17">The sequence shown here is derived from an EMBL/GenBank/DDBJ whole genome shotgun (WGS) entry which is preliminary data.</text>
</comment>